<accession>H3NQ11</accession>
<keyword evidence="2" id="KW-1185">Reference proteome</keyword>
<dbReference type="RefSeq" id="WP_005398937.1">
    <property type="nucleotide sequence ID" value="NZ_JH601088.1"/>
</dbReference>
<dbReference type="Proteomes" id="UP000004191">
    <property type="component" value="Unassembled WGS sequence"/>
</dbReference>
<evidence type="ECO:0000313" key="2">
    <source>
        <dbReference type="Proteomes" id="UP000004191"/>
    </source>
</evidence>
<name>H3NQ11_9FIRM</name>
<evidence type="ECO:0000313" key="1">
    <source>
        <dbReference type="EMBL" id="EHR32691.1"/>
    </source>
</evidence>
<protein>
    <submittedName>
        <fullName evidence="1">Uncharacterized protein</fullName>
    </submittedName>
</protein>
<dbReference type="EMBL" id="AGEI01000025">
    <property type="protein sequence ID" value="EHR32691.1"/>
    <property type="molecule type" value="Genomic_DNA"/>
</dbReference>
<dbReference type="HOGENOM" id="CLU_1935136_0_0_9"/>
<dbReference type="OrthoDB" id="4979632at2"/>
<dbReference type="AlphaFoldDB" id="H3NQ11"/>
<organism evidence="1 2">
    <name type="scientific">Helcococcus kunzii ATCC 51366</name>
    <dbReference type="NCBI Taxonomy" id="883114"/>
    <lineage>
        <taxon>Bacteria</taxon>
        <taxon>Bacillati</taxon>
        <taxon>Bacillota</taxon>
        <taxon>Tissierellia</taxon>
        <taxon>Tissierellales</taxon>
        <taxon>Peptoniphilaceae</taxon>
        <taxon>Helcococcus</taxon>
    </lineage>
</organism>
<sequence length="130" mass="15437">MKKGKEIKEIALMIGTQGDGFTDNIVKFDGEKVFRTSDNFMQHMYDEGELKLDKKKFLKEFNKINVEEWDDSYVVFNRIYGYSWELNVFYENGDKLIKKGSNDYPENMSDLLHLLEVEFVVDRLDQNQED</sequence>
<comment type="caution">
    <text evidence="1">The sequence shown here is derived from an EMBL/GenBank/DDBJ whole genome shotgun (WGS) entry which is preliminary data.</text>
</comment>
<dbReference type="GeneID" id="96999381"/>
<proteinExistence type="predicted"/>
<dbReference type="STRING" id="883114.HMPREF9709_01422"/>
<gene>
    <name evidence="1" type="ORF">HMPREF9709_01422</name>
</gene>
<reference evidence="1 2" key="1">
    <citation type="submission" date="2012-01" db="EMBL/GenBank/DDBJ databases">
        <title>The Genome Sequence of Helcococcus kunzii ATCC 51366.</title>
        <authorList>
            <consortium name="The Broad Institute Genome Sequencing Platform"/>
            <person name="Earl A."/>
            <person name="Ward D."/>
            <person name="Feldgarden M."/>
            <person name="Gevers D."/>
            <person name="Huys G."/>
            <person name="Young S.K."/>
            <person name="Zeng Q."/>
            <person name="Gargeya S."/>
            <person name="Fitzgerald M."/>
            <person name="Haas B."/>
            <person name="Abouelleil A."/>
            <person name="Alvarado L."/>
            <person name="Arachchi H.M."/>
            <person name="Berlin A."/>
            <person name="Chapman S.B."/>
            <person name="Gearin G."/>
            <person name="Goldberg J."/>
            <person name="Griggs A."/>
            <person name="Gujja S."/>
            <person name="Hansen M."/>
            <person name="Heiman D."/>
            <person name="Howarth C."/>
            <person name="Larimer J."/>
            <person name="Lui A."/>
            <person name="MacDonald P.J.P."/>
            <person name="McCowen C."/>
            <person name="Montmayeur A."/>
            <person name="Murphy C."/>
            <person name="Neiman D."/>
            <person name="Pearson M."/>
            <person name="Priest M."/>
            <person name="Roberts A."/>
            <person name="Saif S."/>
            <person name="Shea T."/>
            <person name="Sisk P."/>
            <person name="Stolte C."/>
            <person name="Sykes S."/>
            <person name="Wortman J."/>
            <person name="Nusbaum C."/>
            <person name="Birren B."/>
        </authorList>
    </citation>
    <scope>NUCLEOTIDE SEQUENCE [LARGE SCALE GENOMIC DNA]</scope>
    <source>
        <strain evidence="1 2">ATCC 51366</strain>
    </source>
</reference>